<organism evidence="2 3">
    <name type="scientific">Thermoleophilum album</name>
    <dbReference type="NCBI Taxonomy" id="29539"/>
    <lineage>
        <taxon>Bacteria</taxon>
        <taxon>Bacillati</taxon>
        <taxon>Actinomycetota</taxon>
        <taxon>Thermoleophilia</taxon>
        <taxon>Thermoleophilales</taxon>
        <taxon>Thermoleophilaceae</taxon>
        <taxon>Thermoleophilum</taxon>
    </lineage>
</organism>
<proteinExistence type="predicted"/>
<gene>
    <name evidence="2" type="ORF">SAMN02745716_0361</name>
</gene>
<dbReference type="STRING" id="29539.SAMN02745716_0361"/>
<dbReference type="EMBL" id="FNWJ01000001">
    <property type="protein sequence ID" value="SEH10502.1"/>
    <property type="molecule type" value="Genomic_DNA"/>
</dbReference>
<name>A0A1H6FJC8_THEAL</name>
<evidence type="ECO:0000256" key="1">
    <source>
        <dbReference type="SAM" id="Coils"/>
    </source>
</evidence>
<evidence type="ECO:0000313" key="2">
    <source>
        <dbReference type="EMBL" id="SEH10502.1"/>
    </source>
</evidence>
<dbReference type="Proteomes" id="UP000222056">
    <property type="component" value="Unassembled WGS sequence"/>
</dbReference>
<keyword evidence="3" id="KW-1185">Reference proteome</keyword>
<protein>
    <submittedName>
        <fullName evidence="2">Septum formation initiator</fullName>
    </submittedName>
</protein>
<keyword evidence="1" id="KW-0175">Coiled coil</keyword>
<sequence length="91" mass="10642">MRVDWERLARRALLIALFTILALYVAPAREWWRQRGELSREQRELDALERTNARLRTRVRELRTGAAVETEARGLGMVKVGERPYVVLPGR</sequence>
<dbReference type="Pfam" id="PF04977">
    <property type="entry name" value="DivIC"/>
    <property type="match status" value="1"/>
</dbReference>
<dbReference type="AlphaFoldDB" id="A0A1H6FJC8"/>
<accession>A0A1H6FJC8</accession>
<reference evidence="3" key="1">
    <citation type="submission" date="2016-10" db="EMBL/GenBank/DDBJ databases">
        <authorList>
            <person name="Varghese N."/>
            <person name="Submissions S."/>
        </authorList>
    </citation>
    <scope>NUCLEOTIDE SEQUENCE [LARGE SCALE GENOMIC DNA]</scope>
    <source>
        <strain evidence="3">ATCC 35263</strain>
    </source>
</reference>
<feature type="coiled-coil region" evidence="1">
    <location>
        <begin position="38"/>
        <end position="65"/>
    </location>
</feature>
<dbReference type="InterPro" id="IPR007060">
    <property type="entry name" value="FtsL/DivIC"/>
</dbReference>
<evidence type="ECO:0000313" key="3">
    <source>
        <dbReference type="Proteomes" id="UP000222056"/>
    </source>
</evidence>